<keyword evidence="8" id="KW-0460">Magnesium</keyword>
<keyword evidence="4" id="KW-0235">DNA replication</keyword>
<dbReference type="EC" id="3.6.1.55" evidence="12"/>
<comment type="catalytic activity">
    <reaction evidence="10">
        <text>8-oxo-dGTP + H2O = 8-oxo-dGMP + diphosphate + H(+)</text>
        <dbReference type="Rhea" id="RHEA:31575"/>
        <dbReference type="ChEBI" id="CHEBI:15377"/>
        <dbReference type="ChEBI" id="CHEBI:15378"/>
        <dbReference type="ChEBI" id="CHEBI:33019"/>
        <dbReference type="ChEBI" id="CHEBI:63224"/>
        <dbReference type="ChEBI" id="CHEBI:77896"/>
        <dbReference type="EC" id="3.6.1.55"/>
    </reaction>
</comment>
<dbReference type="CDD" id="cd03425">
    <property type="entry name" value="NUDIX_MutT_NudA_like"/>
    <property type="match status" value="1"/>
</dbReference>
<evidence type="ECO:0000256" key="2">
    <source>
        <dbReference type="ARBA" id="ARBA00005582"/>
    </source>
</evidence>
<evidence type="ECO:0000256" key="10">
    <source>
        <dbReference type="ARBA" id="ARBA00035861"/>
    </source>
</evidence>
<dbReference type="GO" id="GO:0008413">
    <property type="term" value="F:8-oxo-7,8-dihydroguanosine triphosphate pyrophosphatase activity"/>
    <property type="evidence" value="ECO:0007669"/>
    <property type="project" value="TreeGrafter"/>
</dbReference>
<proteinExistence type="inferred from homology"/>
<evidence type="ECO:0000256" key="15">
    <source>
        <dbReference type="ARBA" id="ARBA00041979"/>
    </source>
</evidence>
<dbReference type="GO" id="GO:0006281">
    <property type="term" value="P:DNA repair"/>
    <property type="evidence" value="ECO:0007669"/>
    <property type="project" value="UniProtKB-KW"/>
</dbReference>
<evidence type="ECO:0000256" key="13">
    <source>
        <dbReference type="ARBA" id="ARBA00040794"/>
    </source>
</evidence>
<dbReference type="GO" id="GO:0044716">
    <property type="term" value="F:8-oxo-GDP phosphatase activity"/>
    <property type="evidence" value="ECO:0007669"/>
    <property type="project" value="TreeGrafter"/>
</dbReference>
<gene>
    <name evidence="18" type="ORF">ENN94_03850</name>
</gene>
<keyword evidence="7" id="KW-0378">Hydrolase</keyword>
<dbReference type="InterPro" id="IPR020084">
    <property type="entry name" value="NUDIX_hydrolase_CS"/>
</dbReference>
<dbReference type="InterPro" id="IPR020476">
    <property type="entry name" value="Nudix_hydrolase"/>
</dbReference>
<dbReference type="PRINTS" id="PR00502">
    <property type="entry name" value="NUDIXFAMILY"/>
</dbReference>
<evidence type="ECO:0000256" key="14">
    <source>
        <dbReference type="ARBA" id="ARBA00041592"/>
    </source>
</evidence>
<dbReference type="GO" id="GO:0044715">
    <property type="term" value="F:8-oxo-dGDP phosphatase activity"/>
    <property type="evidence" value="ECO:0007669"/>
    <property type="project" value="TreeGrafter"/>
</dbReference>
<dbReference type="InterPro" id="IPR015797">
    <property type="entry name" value="NUDIX_hydrolase-like_dom_sf"/>
</dbReference>
<dbReference type="Proteomes" id="UP000886162">
    <property type="component" value="Unassembled WGS sequence"/>
</dbReference>
<organism evidence="18">
    <name type="scientific">Geoalkalibacter subterraneus</name>
    <dbReference type="NCBI Taxonomy" id="483547"/>
    <lineage>
        <taxon>Bacteria</taxon>
        <taxon>Pseudomonadati</taxon>
        <taxon>Thermodesulfobacteriota</taxon>
        <taxon>Desulfuromonadia</taxon>
        <taxon>Desulfuromonadales</taxon>
        <taxon>Geoalkalibacteraceae</taxon>
        <taxon>Geoalkalibacter</taxon>
    </lineage>
</organism>
<dbReference type="PANTHER" id="PTHR47707:SF1">
    <property type="entry name" value="NUDIX HYDROLASE FAMILY PROTEIN"/>
    <property type="match status" value="1"/>
</dbReference>
<evidence type="ECO:0000256" key="3">
    <source>
        <dbReference type="ARBA" id="ARBA00022457"/>
    </source>
</evidence>
<evidence type="ECO:0000256" key="11">
    <source>
        <dbReference type="ARBA" id="ARBA00036904"/>
    </source>
</evidence>
<dbReference type="AlphaFoldDB" id="A0A831LL34"/>
<dbReference type="EMBL" id="DSDO01000266">
    <property type="protein sequence ID" value="HDR46817.1"/>
    <property type="molecule type" value="Genomic_DNA"/>
</dbReference>
<comment type="caution">
    <text evidence="18">The sequence shown here is derived from an EMBL/GenBank/DDBJ whole genome shotgun (WGS) entry which is preliminary data.</text>
</comment>
<keyword evidence="5" id="KW-0479">Metal-binding</keyword>
<dbReference type="InterPro" id="IPR029119">
    <property type="entry name" value="MutY_C"/>
</dbReference>
<reference evidence="18" key="1">
    <citation type="journal article" date="2020" name="mSystems">
        <title>Genome- and Community-Level Interaction Insights into Carbon Utilization and Element Cycling Functions of Hydrothermarchaeota in Hydrothermal Sediment.</title>
        <authorList>
            <person name="Zhou Z."/>
            <person name="Liu Y."/>
            <person name="Xu W."/>
            <person name="Pan J."/>
            <person name="Luo Z.H."/>
            <person name="Li M."/>
        </authorList>
    </citation>
    <scope>NUCLEOTIDE SEQUENCE [LARGE SCALE GENOMIC DNA]</scope>
    <source>
        <strain evidence="18">SpSt-1220</strain>
    </source>
</reference>
<sequence length="143" mass="16538">MSPLLVTAAIIRCEDRILLTRRPPHVRLGGWWEFPGGKLDAEESPQEGLRREIIEELGIEIEVGPIFEVVYYRYERGPVLIMAYECRQCDDRPIRNIEVCDHRWILPTQLDQFEILPADQPIVEKLRNNGMVTPGRQNPATGF</sequence>
<dbReference type="GO" id="GO:0035539">
    <property type="term" value="F:8-oxo-7,8-dihydrodeoxyguanosine triphosphate pyrophosphatase activity"/>
    <property type="evidence" value="ECO:0007669"/>
    <property type="project" value="UniProtKB-EC"/>
</dbReference>
<accession>A0A831LL34</accession>
<keyword evidence="9" id="KW-0234">DNA repair</keyword>
<evidence type="ECO:0000313" key="18">
    <source>
        <dbReference type="EMBL" id="HDR46817.1"/>
    </source>
</evidence>
<comment type="similarity">
    <text evidence="2">Belongs to the Nudix hydrolase family.</text>
</comment>
<evidence type="ECO:0000256" key="16">
    <source>
        <dbReference type="ARBA" id="ARBA00042798"/>
    </source>
</evidence>
<dbReference type="PROSITE" id="PS00893">
    <property type="entry name" value="NUDIX_BOX"/>
    <property type="match status" value="1"/>
</dbReference>
<name>A0A831LL34_9BACT</name>
<evidence type="ECO:0000256" key="4">
    <source>
        <dbReference type="ARBA" id="ARBA00022705"/>
    </source>
</evidence>
<evidence type="ECO:0000256" key="5">
    <source>
        <dbReference type="ARBA" id="ARBA00022723"/>
    </source>
</evidence>
<evidence type="ECO:0000256" key="6">
    <source>
        <dbReference type="ARBA" id="ARBA00022763"/>
    </source>
</evidence>
<dbReference type="GO" id="GO:0006260">
    <property type="term" value="P:DNA replication"/>
    <property type="evidence" value="ECO:0007669"/>
    <property type="project" value="UniProtKB-KW"/>
</dbReference>
<comment type="cofactor">
    <cofactor evidence="1">
        <name>Mg(2+)</name>
        <dbReference type="ChEBI" id="CHEBI:18420"/>
    </cofactor>
</comment>
<dbReference type="SUPFAM" id="SSF55811">
    <property type="entry name" value="Nudix"/>
    <property type="match status" value="1"/>
</dbReference>
<evidence type="ECO:0000256" key="9">
    <source>
        <dbReference type="ARBA" id="ARBA00023204"/>
    </source>
</evidence>
<dbReference type="Pfam" id="PF14815">
    <property type="entry name" value="NUDIX_4"/>
    <property type="match status" value="1"/>
</dbReference>
<keyword evidence="6" id="KW-0227">DNA damage</keyword>
<feature type="domain" description="Nudix hydrolase" evidence="17">
    <location>
        <begin position="1"/>
        <end position="128"/>
    </location>
</feature>
<dbReference type="InterPro" id="IPR047127">
    <property type="entry name" value="MutT-like"/>
</dbReference>
<evidence type="ECO:0000256" key="12">
    <source>
        <dbReference type="ARBA" id="ARBA00038905"/>
    </source>
</evidence>
<evidence type="ECO:0000256" key="1">
    <source>
        <dbReference type="ARBA" id="ARBA00001946"/>
    </source>
</evidence>
<evidence type="ECO:0000256" key="7">
    <source>
        <dbReference type="ARBA" id="ARBA00022801"/>
    </source>
</evidence>
<dbReference type="PANTHER" id="PTHR47707">
    <property type="entry name" value="8-OXO-DGTP DIPHOSPHATASE"/>
    <property type="match status" value="1"/>
</dbReference>
<evidence type="ECO:0000259" key="17">
    <source>
        <dbReference type="PROSITE" id="PS51462"/>
    </source>
</evidence>
<dbReference type="PROSITE" id="PS51462">
    <property type="entry name" value="NUDIX"/>
    <property type="match status" value="1"/>
</dbReference>
<comment type="catalytic activity">
    <reaction evidence="11">
        <text>8-oxo-GTP + H2O = 8-oxo-GMP + diphosphate + H(+)</text>
        <dbReference type="Rhea" id="RHEA:67616"/>
        <dbReference type="ChEBI" id="CHEBI:15377"/>
        <dbReference type="ChEBI" id="CHEBI:15378"/>
        <dbReference type="ChEBI" id="CHEBI:33019"/>
        <dbReference type="ChEBI" id="CHEBI:143553"/>
        <dbReference type="ChEBI" id="CHEBI:145694"/>
    </reaction>
</comment>
<dbReference type="GO" id="GO:0046872">
    <property type="term" value="F:metal ion binding"/>
    <property type="evidence" value="ECO:0007669"/>
    <property type="project" value="UniProtKB-KW"/>
</dbReference>
<dbReference type="Gene3D" id="3.90.79.10">
    <property type="entry name" value="Nucleoside Triphosphate Pyrophosphohydrolase"/>
    <property type="match status" value="1"/>
</dbReference>
<protein>
    <recommendedName>
        <fullName evidence="13">8-oxo-dGTP diphosphatase</fullName>
        <ecNumber evidence="12">3.6.1.55</ecNumber>
    </recommendedName>
    <alternativeName>
        <fullName evidence="16">7,8-dihydro-8-oxoguanine-triphosphatase</fullName>
    </alternativeName>
    <alternativeName>
        <fullName evidence="15">Mutator protein MutT</fullName>
    </alternativeName>
    <alternativeName>
        <fullName evidence="14">dGTP pyrophosphohydrolase</fullName>
    </alternativeName>
</protein>
<evidence type="ECO:0000256" key="8">
    <source>
        <dbReference type="ARBA" id="ARBA00022842"/>
    </source>
</evidence>
<keyword evidence="3" id="KW-0515">Mutator protein</keyword>
<dbReference type="InterPro" id="IPR000086">
    <property type="entry name" value="NUDIX_hydrolase_dom"/>
</dbReference>